<dbReference type="PROSITE" id="PS50082">
    <property type="entry name" value="WD_REPEATS_2"/>
    <property type="match status" value="2"/>
</dbReference>
<feature type="region of interest" description="Disordered" evidence="9">
    <location>
        <begin position="1"/>
        <end position="125"/>
    </location>
</feature>
<evidence type="ECO:0000256" key="4">
    <source>
        <dbReference type="ARBA" id="ARBA00022574"/>
    </source>
</evidence>
<dbReference type="InterPro" id="IPR015943">
    <property type="entry name" value="WD40/YVTN_repeat-like_dom_sf"/>
</dbReference>
<dbReference type="GO" id="GO:0032040">
    <property type="term" value="C:small-subunit processome"/>
    <property type="evidence" value="ECO:0007669"/>
    <property type="project" value="InterPro"/>
</dbReference>
<evidence type="ECO:0000256" key="8">
    <source>
        <dbReference type="PROSITE-ProRule" id="PRU00221"/>
    </source>
</evidence>
<gene>
    <name evidence="10" type="ORF">TWF730_002114</name>
</gene>
<feature type="region of interest" description="Disordered" evidence="9">
    <location>
        <begin position="722"/>
        <end position="747"/>
    </location>
</feature>
<feature type="repeat" description="WD" evidence="8">
    <location>
        <begin position="764"/>
        <end position="795"/>
    </location>
</feature>
<dbReference type="GO" id="GO:0003723">
    <property type="term" value="F:RNA binding"/>
    <property type="evidence" value="ECO:0007669"/>
    <property type="project" value="InterPro"/>
</dbReference>
<organism evidence="10 11">
    <name type="scientific">Orbilia blumenaviensis</name>
    <dbReference type="NCBI Taxonomy" id="1796055"/>
    <lineage>
        <taxon>Eukaryota</taxon>
        <taxon>Fungi</taxon>
        <taxon>Dikarya</taxon>
        <taxon>Ascomycota</taxon>
        <taxon>Pezizomycotina</taxon>
        <taxon>Orbiliomycetes</taxon>
        <taxon>Orbiliales</taxon>
        <taxon>Orbiliaceae</taxon>
        <taxon>Orbilia</taxon>
    </lineage>
</organism>
<dbReference type="Pfam" id="PF23869">
    <property type="entry name" value="Beta-prop_WDR75_1st"/>
    <property type="match status" value="1"/>
</dbReference>
<evidence type="ECO:0000313" key="10">
    <source>
        <dbReference type="EMBL" id="KAK6340352.1"/>
    </source>
</evidence>
<evidence type="ECO:0000256" key="6">
    <source>
        <dbReference type="ARBA" id="ARBA00023163"/>
    </source>
</evidence>
<evidence type="ECO:0000256" key="7">
    <source>
        <dbReference type="ARBA" id="ARBA00023242"/>
    </source>
</evidence>
<evidence type="ECO:0008006" key="12">
    <source>
        <dbReference type="Google" id="ProtNLM"/>
    </source>
</evidence>
<dbReference type="InterPro" id="IPR053826">
    <property type="entry name" value="WDR75"/>
</dbReference>
<comment type="subcellular location">
    <subcellularLocation>
        <location evidence="1">Nucleus</location>
        <location evidence="1">Nucleolus</location>
    </subcellularLocation>
</comment>
<keyword evidence="4 8" id="KW-0853">WD repeat</keyword>
<keyword evidence="5" id="KW-0677">Repeat</keyword>
<feature type="repeat" description="WD" evidence="8">
    <location>
        <begin position="487"/>
        <end position="528"/>
    </location>
</feature>
<feature type="region of interest" description="Disordered" evidence="9">
    <location>
        <begin position="1153"/>
        <end position="1215"/>
    </location>
</feature>
<dbReference type="SUPFAM" id="SSF50978">
    <property type="entry name" value="WD40 repeat-like"/>
    <property type="match status" value="2"/>
</dbReference>
<protein>
    <recommendedName>
        <fullName evidence="12">WD40 repeat-like protein</fullName>
    </recommendedName>
</protein>
<sequence>MADDAQKHGSKPKSSKPKPKKNNKANTTDISTTTTTATTAAENADAESTLPSNDASSKNKKHKNTTSNSKSGGGSGAVVAAATIKPSKERKDRRFADLTPDAKQAKRREERQKRKKALETSTNPVAVADEDDEELEDGGVALAIVDKDASLTAAPSKPFKQSEKPSLRIKREKRESLKAKEWKVSQPIGGRYSTNNLVFSPDEKYILLAQGPSLKVFSTKTSLLYRTLQHLRPPPTQFPYSPAGNYSSIANYTIDPVNPSQVYTILFNGDLLLWDYTEGTIEGYWKTDLHQGQYLAWSGLCALPSPASESQGKTSTTATTSTTLWTYHEHSLHDFSRKTVREIRELTIPPTTNNTPSTTEEEEPVIIPSRLILTIEGSRPRHLVIVDSNTFTVDSGEFFYIGNRQRAPPTTTTTTESTTNAPDWRIRKISAPGKISSIDAIIRHKKSVAGTIQGDVAVGDNTGQIFVYHDVLNPTASSAAKVIKSKLHWHRSAVGCVKYSKDGTYLISGGRETVLILWQLSTSSRQTLPNLGASIKSIFISPTGSSYALILADNSILTISTTELKPTSSINGIQSRVFLREEYIRDKRGLRRPKREDAWRIPVLKHPWNDMQILLAAPASQKGERESAYPYLQTYDLAQDKGVARQAITRTLVSMKNSNPEGGEVREPNVRFLAISGDGEWLASVDEWDAPARDFVDQGAPQPKVEERVGKEVVLRFWRWSGVSPSSSSSSTTTPAGTEPTASASGKGTWELISMIENPHGVLDNGSAGDVADLTGSPNGAMFSSIGSDGTVKIWGKRARTRAGVKSDKDSMVVWNCRRNLELFKPNCSPLNNNNNDDAVAAAVIRRNDDGRIAYSSDGSVIAVAYCDSADDEDDGVVVIIDPLQGIIKQEIGSLQTGRVFDVCFVGRYLIIAGSERVVVWNLVGGVAEWASELSALVGNGNKNKKQKKNNGVDLRNNNFIPNIQLAAGEGNTFAIAVNYPLYAAAGTNRRRGRGGEKGLTKAGNTASMISVFETEGFEVLCKKRAVNGVLALEAAGNGRGGQGYFWLDGAANVYFVSSGGVVSGGSGGAAAMNNGYLEDVIDTVGGLANAFLEKAVIEEDEEEEFEEEGGEGRVVRTHMLARLFPAPAYASPAVGDVFGRFMEIVGEKALDIPRSSSSSSNNTASGGGDGMEGVKRIGDDSADESEDDEFEDAHDGDADISMQDAAAGTGERDVYADLPTRDFDVIIDEA</sequence>
<name>A0AAV9UDX6_9PEZI</name>
<feature type="compositionally biased region" description="Basic residues" evidence="9">
    <location>
        <begin position="8"/>
        <end position="23"/>
    </location>
</feature>
<dbReference type="GO" id="GO:2000234">
    <property type="term" value="P:positive regulation of rRNA processing"/>
    <property type="evidence" value="ECO:0007669"/>
    <property type="project" value="TreeGrafter"/>
</dbReference>
<dbReference type="PROSITE" id="PS50294">
    <property type="entry name" value="WD_REPEATS_REGION"/>
    <property type="match status" value="1"/>
</dbReference>
<dbReference type="GO" id="GO:0045943">
    <property type="term" value="P:positive regulation of transcription by RNA polymerase I"/>
    <property type="evidence" value="ECO:0007669"/>
    <property type="project" value="InterPro"/>
</dbReference>
<dbReference type="InterPro" id="IPR036322">
    <property type="entry name" value="WD40_repeat_dom_sf"/>
</dbReference>
<evidence type="ECO:0000256" key="3">
    <source>
        <dbReference type="ARBA" id="ARBA00022552"/>
    </source>
</evidence>
<comment type="caution">
    <text evidence="10">The sequence shown here is derived from an EMBL/GenBank/DDBJ whole genome shotgun (WGS) entry which is preliminary data.</text>
</comment>
<dbReference type="EMBL" id="JAVHNS010000011">
    <property type="protein sequence ID" value="KAK6340352.1"/>
    <property type="molecule type" value="Genomic_DNA"/>
</dbReference>
<keyword evidence="11" id="KW-1185">Reference proteome</keyword>
<feature type="compositionally biased region" description="Low complexity" evidence="9">
    <location>
        <begin position="24"/>
        <end position="49"/>
    </location>
</feature>
<dbReference type="PANTHER" id="PTHR44215">
    <property type="entry name" value="WD REPEAT-CONTAINING PROTEIN 75"/>
    <property type="match status" value="1"/>
</dbReference>
<reference evidence="10 11" key="1">
    <citation type="submission" date="2019-10" db="EMBL/GenBank/DDBJ databases">
        <authorList>
            <person name="Palmer J.M."/>
        </authorList>
    </citation>
    <scope>NUCLEOTIDE SEQUENCE [LARGE SCALE GENOMIC DNA]</scope>
    <source>
        <strain evidence="10 11">TWF730</strain>
    </source>
</reference>
<accession>A0AAV9UDX6</accession>
<feature type="compositionally biased region" description="Acidic residues" evidence="9">
    <location>
        <begin position="1181"/>
        <end position="1195"/>
    </location>
</feature>
<evidence type="ECO:0000256" key="1">
    <source>
        <dbReference type="ARBA" id="ARBA00004604"/>
    </source>
</evidence>
<proteinExistence type="predicted"/>
<dbReference type="SMART" id="SM00320">
    <property type="entry name" value="WD40"/>
    <property type="match status" value="3"/>
</dbReference>
<keyword evidence="7" id="KW-0539">Nucleus</keyword>
<dbReference type="InterPro" id="IPR001680">
    <property type="entry name" value="WD40_rpt"/>
</dbReference>
<dbReference type="Pfam" id="PF00400">
    <property type="entry name" value="WD40"/>
    <property type="match status" value="1"/>
</dbReference>
<feature type="compositionally biased region" description="Low complexity" evidence="9">
    <location>
        <begin position="724"/>
        <end position="745"/>
    </location>
</feature>
<feature type="compositionally biased region" description="Basic and acidic residues" evidence="9">
    <location>
        <begin position="86"/>
        <end position="96"/>
    </location>
</feature>
<evidence type="ECO:0000256" key="2">
    <source>
        <dbReference type="ARBA" id="ARBA00022517"/>
    </source>
</evidence>
<dbReference type="Gene3D" id="2.130.10.10">
    <property type="entry name" value="YVTN repeat-like/Quinoprotein amine dehydrogenase"/>
    <property type="match status" value="2"/>
</dbReference>
<keyword evidence="2" id="KW-0690">Ribosome biogenesis</keyword>
<evidence type="ECO:0000313" key="11">
    <source>
        <dbReference type="Proteomes" id="UP001373714"/>
    </source>
</evidence>
<keyword evidence="6" id="KW-0804">Transcription</keyword>
<evidence type="ECO:0000256" key="9">
    <source>
        <dbReference type="SAM" id="MobiDB-lite"/>
    </source>
</evidence>
<dbReference type="PANTHER" id="PTHR44215:SF1">
    <property type="entry name" value="WD REPEAT-CONTAINING PROTEIN 75"/>
    <property type="match status" value="1"/>
</dbReference>
<dbReference type="AlphaFoldDB" id="A0AAV9UDX6"/>
<dbReference type="Proteomes" id="UP001373714">
    <property type="component" value="Unassembled WGS sequence"/>
</dbReference>
<keyword evidence="3" id="KW-0698">rRNA processing</keyword>
<evidence type="ECO:0000256" key="5">
    <source>
        <dbReference type="ARBA" id="ARBA00022737"/>
    </source>
</evidence>
<feature type="compositionally biased region" description="Basic and acidic residues" evidence="9">
    <location>
        <begin position="103"/>
        <end position="112"/>
    </location>
</feature>
<dbReference type="GO" id="GO:0006364">
    <property type="term" value="P:rRNA processing"/>
    <property type="evidence" value="ECO:0007669"/>
    <property type="project" value="UniProtKB-KW"/>
</dbReference>